<evidence type="ECO:0000256" key="1">
    <source>
        <dbReference type="ARBA" id="ARBA00001936"/>
    </source>
</evidence>
<keyword evidence="4" id="KW-0479">Metal-binding</keyword>
<dbReference type="PROSITE" id="PS50142">
    <property type="entry name" value="RNASE_3_2"/>
    <property type="match status" value="2"/>
</dbReference>
<evidence type="ECO:0000313" key="22">
    <source>
        <dbReference type="EMBL" id="OMP85509.1"/>
    </source>
</evidence>
<comment type="similarity">
    <text evidence="15">Belongs to the helicase family. Dicer subfamily.</text>
</comment>
<dbReference type="Pfam" id="PF00636">
    <property type="entry name" value="Ribonuclease_3"/>
    <property type="match status" value="2"/>
</dbReference>
<dbReference type="PANTHER" id="PTHR14950">
    <property type="entry name" value="DICER-RELATED"/>
    <property type="match status" value="1"/>
</dbReference>
<dbReference type="EMBL" id="MSZU01000084">
    <property type="protein sequence ID" value="OMP85509.1"/>
    <property type="molecule type" value="Genomic_DNA"/>
</dbReference>
<dbReference type="PROSITE" id="PS51192">
    <property type="entry name" value="HELICASE_ATP_BIND_1"/>
    <property type="match status" value="1"/>
</dbReference>
<feature type="region of interest" description="Disordered" evidence="17">
    <location>
        <begin position="1362"/>
        <end position="1386"/>
    </location>
</feature>
<keyword evidence="7" id="KW-0378">Hydrolase</keyword>
<dbReference type="FunFam" id="3.40.50.300:FF:001669">
    <property type="entry name" value="Dicer-like protein 1"/>
    <property type="match status" value="1"/>
</dbReference>
<feature type="compositionally biased region" description="Acidic residues" evidence="17">
    <location>
        <begin position="1461"/>
        <end position="1470"/>
    </location>
</feature>
<organism evidence="22 23">
    <name type="scientific">Diplodia seriata</name>
    <dbReference type="NCBI Taxonomy" id="420778"/>
    <lineage>
        <taxon>Eukaryota</taxon>
        <taxon>Fungi</taxon>
        <taxon>Dikarya</taxon>
        <taxon>Ascomycota</taxon>
        <taxon>Pezizomycotina</taxon>
        <taxon>Dothideomycetes</taxon>
        <taxon>Dothideomycetes incertae sedis</taxon>
        <taxon>Botryosphaeriales</taxon>
        <taxon>Botryosphaeriaceae</taxon>
        <taxon>Diplodia</taxon>
    </lineage>
</organism>
<dbReference type="InterPro" id="IPR000999">
    <property type="entry name" value="RNase_III_dom"/>
</dbReference>
<evidence type="ECO:0000256" key="13">
    <source>
        <dbReference type="ARBA" id="ARBA00023211"/>
    </source>
</evidence>
<keyword evidence="5" id="KW-0677">Repeat</keyword>
<keyword evidence="6" id="KW-0547">Nucleotide-binding</keyword>
<feature type="compositionally biased region" description="Acidic residues" evidence="17">
    <location>
        <begin position="1362"/>
        <end position="1374"/>
    </location>
</feature>
<feature type="region of interest" description="Disordered" evidence="17">
    <location>
        <begin position="1198"/>
        <end position="1217"/>
    </location>
</feature>
<evidence type="ECO:0000256" key="9">
    <source>
        <dbReference type="ARBA" id="ARBA00022840"/>
    </source>
</evidence>
<dbReference type="OrthoDB" id="416741at2759"/>
<evidence type="ECO:0000256" key="2">
    <source>
        <dbReference type="ARBA" id="ARBA00001946"/>
    </source>
</evidence>
<keyword evidence="10" id="KW-0460">Magnesium</keyword>
<evidence type="ECO:0000256" key="14">
    <source>
        <dbReference type="ARBA" id="ARBA00025403"/>
    </source>
</evidence>
<dbReference type="Gene3D" id="3.40.50.300">
    <property type="entry name" value="P-loop containing nucleotide triphosphate hydrolases"/>
    <property type="match status" value="2"/>
</dbReference>
<dbReference type="GO" id="GO:0005634">
    <property type="term" value="C:nucleus"/>
    <property type="evidence" value="ECO:0007669"/>
    <property type="project" value="TreeGrafter"/>
</dbReference>
<dbReference type="Pfam" id="PF03368">
    <property type="entry name" value="Dicer_dimer"/>
    <property type="match status" value="1"/>
</dbReference>
<comment type="cofactor">
    <cofactor evidence="2">
        <name>Mg(2+)</name>
        <dbReference type="ChEBI" id="CHEBI:18420"/>
    </cofactor>
</comment>
<evidence type="ECO:0000259" key="21">
    <source>
        <dbReference type="PROSITE" id="PS51327"/>
    </source>
</evidence>
<feature type="domain" description="Helicase C-terminal" evidence="20">
    <location>
        <begin position="319"/>
        <end position="482"/>
    </location>
</feature>
<keyword evidence="11 15" id="KW-0694">RNA-binding</keyword>
<dbReference type="SUPFAM" id="SSF69065">
    <property type="entry name" value="RNase III domain-like"/>
    <property type="match status" value="2"/>
</dbReference>
<keyword evidence="16" id="KW-0175">Coiled coil</keyword>
<dbReference type="PROSITE" id="PS51194">
    <property type="entry name" value="HELICASE_CTER"/>
    <property type="match status" value="1"/>
</dbReference>
<evidence type="ECO:0000256" key="17">
    <source>
        <dbReference type="SAM" id="MobiDB-lite"/>
    </source>
</evidence>
<dbReference type="InterPro" id="IPR036389">
    <property type="entry name" value="RNase_III_sf"/>
</dbReference>
<evidence type="ECO:0000256" key="15">
    <source>
        <dbReference type="PROSITE-ProRule" id="PRU00657"/>
    </source>
</evidence>
<comment type="caution">
    <text evidence="22">The sequence shown here is derived from an EMBL/GenBank/DDBJ whole genome shotgun (WGS) entry which is preliminary data.</text>
</comment>
<evidence type="ECO:0000313" key="23">
    <source>
        <dbReference type="Proteomes" id="UP000190776"/>
    </source>
</evidence>
<feature type="compositionally biased region" description="Acidic residues" evidence="17">
    <location>
        <begin position="1481"/>
        <end position="1491"/>
    </location>
</feature>
<feature type="coiled-coil region" evidence="16">
    <location>
        <begin position="209"/>
        <end position="236"/>
    </location>
</feature>
<keyword evidence="8" id="KW-0347">Helicase</keyword>
<dbReference type="InterPro" id="IPR011545">
    <property type="entry name" value="DEAD/DEAH_box_helicase_dom"/>
</dbReference>
<evidence type="ECO:0000256" key="3">
    <source>
        <dbReference type="ARBA" id="ARBA00022721"/>
    </source>
</evidence>
<name>A0A1S8BDC7_9PEZI</name>
<dbReference type="SMART" id="SM00490">
    <property type="entry name" value="HELICc"/>
    <property type="match status" value="1"/>
</dbReference>
<keyword evidence="12" id="KW-0051">Antiviral defense</keyword>
<dbReference type="Pfam" id="PF00270">
    <property type="entry name" value="DEAD"/>
    <property type="match status" value="1"/>
</dbReference>
<dbReference type="GO" id="GO:0005524">
    <property type="term" value="F:ATP binding"/>
    <property type="evidence" value="ECO:0007669"/>
    <property type="project" value="UniProtKB-KW"/>
</dbReference>
<evidence type="ECO:0000259" key="18">
    <source>
        <dbReference type="PROSITE" id="PS50142"/>
    </source>
</evidence>
<feature type="non-terminal residue" evidence="22">
    <location>
        <position position="1"/>
    </location>
</feature>
<feature type="region of interest" description="Disordered" evidence="17">
    <location>
        <begin position="1445"/>
        <end position="1491"/>
    </location>
</feature>
<comment type="function">
    <text evidence="14">Dicer-like endonuclease involved in cleaving double-stranded RNA in the RNA interference (RNAi) pathway. Produces 21 to 25 bp dsRNAs (siRNAs) which target the selective destruction of homologous RNAs leading to sequence-specific suppression of gene expression, called post-transcriptional gene silencing (PTGS). Part of a broad host defense response against viral infection and transposons.</text>
</comment>
<evidence type="ECO:0000256" key="4">
    <source>
        <dbReference type="ARBA" id="ARBA00022723"/>
    </source>
</evidence>
<evidence type="ECO:0000256" key="6">
    <source>
        <dbReference type="ARBA" id="ARBA00022741"/>
    </source>
</evidence>
<dbReference type="PROSITE" id="PS00517">
    <property type="entry name" value="RNASE_3_1"/>
    <property type="match status" value="1"/>
</dbReference>
<dbReference type="InterPro" id="IPR005034">
    <property type="entry name" value="Dicer_dimerisation"/>
</dbReference>
<gene>
    <name evidence="22" type="ORF">BK809_0004180</name>
</gene>
<accession>A0A1S8BDC7</accession>
<dbReference type="GO" id="GO:0050688">
    <property type="term" value="P:regulation of defense response to virus"/>
    <property type="evidence" value="ECO:0007669"/>
    <property type="project" value="UniProtKB-KW"/>
</dbReference>
<reference evidence="22 23" key="1">
    <citation type="submission" date="2017-01" db="EMBL/GenBank/DDBJ databases">
        <title>Draft genome sequence of Diplodia seriata F98.1, a fungal species involved in grapevine trunk diseases.</title>
        <authorList>
            <person name="Robert-Siegwald G."/>
            <person name="Vallet J."/>
            <person name="Abou-Mansour E."/>
            <person name="Xu J."/>
            <person name="Rey P."/>
            <person name="Bertsch C."/>
            <person name="Rego C."/>
            <person name="Larignon P."/>
            <person name="Fontaine F."/>
            <person name="Lebrun M.-H."/>
        </authorList>
    </citation>
    <scope>NUCLEOTIDE SEQUENCE [LARGE SCALE GENOMIC DNA]</scope>
    <source>
        <strain evidence="22 23">F98.1</strain>
    </source>
</reference>
<dbReference type="InterPro" id="IPR001650">
    <property type="entry name" value="Helicase_C-like"/>
</dbReference>
<proteinExistence type="inferred from homology"/>
<dbReference type="PROSITE" id="PS51327">
    <property type="entry name" value="DICER_DSRBF"/>
    <property type="match status" value="1"/>
</dbReference>
<feature type="domain" description="RNase III" evidence="18">
    <location>
        <begin position="1063"/>
        <end position="1120"/>
    </location>
</feature>
<feature type="compositionally biased region" description="Low complexity" evidence="17">
    <location>
        <begin position="1471"/>
        <end position="1480"/>
    </location>
</feature>
<dbReference type="CDD" id="cd18802">
    <property type="entry name" value="SF2_C_dicer"/>
    <property type="match status" value="1"/>
</dbReference>
<dbReference type="GO" id="GO:0051607">
    <property type="term" value="P:defense response to virus"/>
    <property type="evidence" value="ECO:0007669"/>
    <property type="project" value="UniProtKB-KW"/>
</dbReference>
<dbReference type="GO" id="GO:0046872">
    <property type="term" value="F:metal ion binding"/>
    <property type="evidence" value="ECO:0007669"/>
    <property type="project" value="UniProtKB-KW"/>
</dbReference>
<dbReference type="Gene3D" id="1.10.1520.10">
    <property type="entry name" value="Ribonuclease III domain"/>
    <property type="match status" value="2"/>
</dbReference>
<protein>
    <submittedName>
        <fullName evidence="22">Dicer-like protein 2</fullName>
    </submittedName>
</protein>
<feature type="region of interest" description="Disordered" evidence="17">
    <location>
        <begin position="1290"/>
        <end position="1311"/>
    </location>
</feature>
<evidence type="ECO:0000256" key="12">
    <source>
        <dbReference type="ARBA" id="ARBA00023118"/>
    </source>
</evidence>
<keyword evidence="13" id="KW-0464">Manganese</keyword>
<evidence type="ECO:0000256" key="11">
    <source>
        <dbReference type="ARBA" id="ARBA00022884"/>
    </source>
</evidence>
<evidence type="ECO:0000256" key="5">
    <source>
        <dbReference type="ARBA" id="ARBA00022737"/>
    </source>
</evidence>
<dbReference type="STRING" id="420778.A0A1S8BDC7"/>
<evidence type="ECO:0000256" key="8">
    <source>
        <dbReference type="ARBA" id="ARBA00022806"/>
    </source>
</evidence>
<keyword evidence="3" id="KW-0930">Antiviral protein</keyword>
<dbReference type="InterPro" id="IPR027417">
    <property type="entry name" value="P-loop_NTPase"/>
</dbReference>
<dbReference type="SUPFAM" id="SSF52540">
    <property type="entry name" value="P-loop containing nucleoside triphosphate hydrolases"/>
    <property type="match status" value="1"/>
</dbReference>
<dbReference type="InterPro" id="IPR014001">
    <property type="entry name" value="Helicase_ATP-bd"/>
</dbReference>
<feature type="domain" description="Helicase ATP-binding" evidence="19">
    <location>
        <begin position="1"/>
        <end position="143"/>
    </location>
</feature>
<dbReference type="GO" id="GO:0005737">
    <property type="term" value="C:cytoplasm"/>
    <property type="evidence" value="ECO:0007669"/>
    <property type="project" value="TreeGrafter"/>
</dbReference>
<comment type="cofactor">
    <cofactor evidence="1">
        <name>Mn(2+)</name>
        <dbReference type="ChEBI" id="CHEBI:29035"/>
    </cofactor>
</comment>
<feature type="domain" description="Dicer dsRNA-binding fold" evidence="21">
    <location>
        <begin position="515"/>
        <end position="609"/>
    </location>
</feature>
<dbReference type="GO" id="GO:0030422">
    <property type="term" value="P:siRNA processing"/>
    <property type="evidence" value="ECO:0007669"/>
    <property type="project" value="TreeGrafter"/>
</dbReference>
<dbReference type="Proteomes" id="UP000190776">
    <property type="component" value="Unassembled WGS sequence"/>
</dbReference>
<evidence type="ECO:0000256" key="16">
    <source>
        <dbReference type="SAM" id="Coils"/>
    </source>
</evidence>
<evidence type="ECO:0000256" key="10">
    <source>
        <dbReference type="ARBA" id="ARBA00022842"/>
    </source>
</evidence>
<dbReference type="PANTHER" id="PTHR14950:SF37">
    <property type="entry name" value="ENDORIBONUCLEASE DICER"/>
    <property type="match status" value="1"/>
</dbReference>
<dbReference type="Gene3D" id="3.30.160.380">
    <property type="entry name" value="Dicer dimerisation domain"/>
    <property type="match status" value="1"/>
</dbReference>
<dbReference type="InterPro" id="IPR038248">
    <property type="entry name" value="Dicer_dimer_sf"/>
</dbReference>
<dbReference type="GO" id="GO:0004386">
    <property type="term" value="F:helicase activity"/>
    <property type="evidence" value="ECO:0007669"/>
    <property type="project" value="UniProtKB-KW"/>
</dbReference>
<keyword evidence="9" id="KW-0067">ATP-binding</keyword>
<feature type="domain" description="RNase III" evidence="18">
    <location>
        <begin position="902"/>
        <end position="1020"/>
    </location>
</feature>
<dbReference type="GO" id="GO:0003723">
    <property type="term" value="F:RNA binding"/>
    <property type="evidence" value="ECO:0007669"/>
    <property type="project" value="UniProtKB-UniRule"/>
</dbReference>
<dbReference type="CDD" id="cd00593">
    <property type="entry name" value="RIBOc"/>
    <property type="match status" value="2"/>
</dbReference>
<evidence type="ECO:0000256" key="7">
    <source>
        <dbReference type="ARBA" id="ARBA00022801"/>
    </source>
</evidence>
<evidence type="ECO:0000259" key="19">
    <source>
        <dbReference type="PROSITE" id="PS51192"/>
    </source>
</evidence>
<dbReference type="Pfam" id="PF00271">
    <property type="entry name" value="Helicase_C"/>
    <property type="match status" value="1"/>
</dbReference>
<dbReference type="SMART" id="SM00535">
    <property type="entry name" value="RIBOc"/>
    <property type="match status" value="2"/>
</dbReference>
<evidence type="ECO:0000259" key="20">
    <source>
        <dbReference type="PROSITE" id="PS51194"/>
    </source>
</evidence>
<sequence length="1491" mass="166664">QLVWFIAPTVTLCHQQFCLFEKLLPAYQIRFLSGNDNVDHWSDQNIWDAVLRNVRVVVSTPAVLLDTLTHGFVKISRIALLIFDEAHMCRGNHPASAIMQRFYHPLLADGSDGSLPRILGLTASPVVSANADGLEIIERSLNAIAKTPKVNRTELLRFTHRPELVQLKYCGRSLDPSAGPPILASLADAYYGYNILEDPYIIGLRQKASDATNETKERVLKELEKLINNRKTYVHEQLKKLYSRALGIYNELGSPPTEFYIRSCIVKFNAFLANSSHLLFDWSADEGKLLHDTLAMVGASESTSQHACMQDNLSPKMNTLVDLLLSEWNEDFTGIIFVEQRATVAAMDHVLSNHPQLRHLFNVGTFVGTSMTVHRKSHLGIGDLVEIKHQKQTLEDFRARKKNLIVATSVLEEGIDVSNCHIVICFEPPKNLKSFIQRRGRARKQDSKFVIMFPEDSTFVKSPDVWLSLEEQMKEAYLNDLRVVEAAEQREQLEEEGDHFYCCETTGAVLTLENSMQHLYHFCAILGGGQHVDFRPRFSFTAVENDLTTASVTLPNSVSSKIRQHQGTGSWLTERAARKDAAFHAYVSLHKAGLINDNLLPLLNDTESGPDFGVIDERPAMIEAQTRLDPWVPQAQLVNSWTSSDPWYKTRISISIEAQTISLVLLFPQPMLQVPDFLLHWNEKIRYKFSSEPMDAIILNENEITSLRHSTRNLLCAIFGHYLTEERYDFPFLIAPYEVPGEIESHLRSFNNDSRPALEVYAAQQAGQNPTIGLLRQTGVHGHFLMFRGFQSSDISMTDDKNLQQEDEPTINVIFSVFPKRRDFLHYLRDSSQHGMYTKEHMLPAKDLLMDRLPVSYAIFTAFLPSILHRYELFMIVKELCSTAVHSVGFVDHELVLRAITASSTNENDYQRLEFLGDCILKFSTSVQLMADFLDWPESYLTPRKDRIVSNGALAKASRRTGLDRFIIIKAFTGSKWRPRYVGEILAKSPEASSDTRTLSTKTLADVVESLIGAAYVEGGMQKAHLCTSTLLPSLQWRSLHHSRKILQDHAMEEYASAPPLHLERVEEIIGYTFRNKHLLLEALTHPSFSSYREAASSSYQRLEYLGDAVLDYILSRRLYAHRKPPPPPSTITAANANGLHTGIPPRGHAADEIPHGTMHSIRAALVNAPFLAFLCMEAAILEPGPVDVVAAFPTTATATPTPQPQPQTIPSSSPRKKPLWHFMRHSSPTLLASAAAAAARHERQKDAIWRALLRRGERRYPWRLFARVGAEKFFSDVVEAVLGAVFVDSTSSSSSSDKGEGEGEGVEGNDGEIAACEGFLRKIGLLDVFERVVRDGVECVHPKTLLGRLAGREKVVWEWVGDGDGDGDGVDGDGDGKEGGNEEEGGARKMVRCRVGLGEKWVGEWVEGETRLEAETEAADRAVSTLLAEGWSWKRMERWDGLRGEDVDGDELAENGGVDGENESEDGEGADQAAAGAVAEFEDDVVMGDA</sequence>
<dbReference type="GO" id="GO:0004525">
    <property type="term" value="F:ribonuclease III activity"/>
    <property type="evidence" value="ECO:0007669"/>
    <property type="project" value="InterPro"/>
</dbReference>